<reference evidence="2" key="1">
    <citation type="submission" date="2022-07" db="EMBL/GenBank/DDBJ databases">
        <title>Complete genome sequence of carbapenem-resistant Citrobacter spp. in Japan.</title>
        <authorList>
            <person name="Maehana S."/>
            <person name="Suzuki M."/>
            <person name="Kitasato H."/>
        </authorList>
    </citation>
    <scope>NUCLEOTIDE SEQUENCE</scope>
    <source>
        <strain evidence="2">KAM621</strain>
    </source>
</reference>
<feature type="transmembrane region" description="Helical" evidence="1">
    <location>
        <begin position="236"/>
        <end position="255"/>
    </location>
</feature>
<dbReference type="Proteomes" id="UP001058317">
    <property type="component" value="Chromosome"/>
</dbReference>
<gene>
    <name evidence="2" type="ORF">KAM621c_17530</name>
</gene>
<feature type="transmembrane region" description="Helical" evidence="1">
    <location>
        <begin position="261"/>
        <end position="279"/>
    </location>
</feature>
<organism evidence="2 3">
    <name type="scientific">Citrobacter braakii</name>
    <dbReference type="NCBI Taxonomy" id="57706"/>
    <lineage>
        <taxon>Bacteria</taxon>
        <taxon>Pseudomonadati</taxon>
        <taxon>Pseudomonadota</taxon>
        <taxon>Gammaproteobacteria</taxon>
        <taxon>Enterobacterales</taxon>
        <taxon>Enterobacteriaceae</taxon>
        <taxon>Citrobacter</taxon>
        <taxon>Citrobacter freundii complex</taxon>
    </lineage>
</organism>
<dbReference type="RefSeq" id="WP_103283974.1">
    <property type="nucleotide sequence ID" value="NZ_AP026382.1"/>
</dbReference>
<dbReference type="AlphaFoldDB" id="A0AAD1L0R7"/>
<dbReference type="EMBL" id="AP026382">
    <property type="protein sequence ID" value="BDN96648.1"/>
    <property type="molecule type" value="Genomic_DNA"/>
</dbReference>
<feature type="transmembrane region" description="Helical" evidence="1">
    <location>
        <begin position="478"/>
        <end position="500"/>
    </location>
</feature>
<feature type="transmembrane region" description="Helical" evidence="1">
    <location>
        <begin position="412"/>
        <end position="436"/>
    </location>
</feature>
<keyword evidence="1" id="KW-0812">Transmembrane</keyword>
<sequence>MRIVIKAFATMLLLLLLVVNFQYNYLHVASFNQFSTIKDGSEALVLGKIFADVVEKNTLKSNVGFIQKYSITKDHDVLAVYKRIEYPQGIVTASVSDQYWNKGFSRNANKFIVDRASGIKVGYEKREFYIGQILIMPGGKPSTVTSVELGEQFITVMYSGPFFNASEIEEPGQIELTDHDYDYLPYYQQYGIQGVILSFLYQTFDFFKTIDNLQLLFSILLSIVFLLIAEELRKSFSLLFSLCFIVSMMFSPQIVGFARNLYWATFLWFWPMYFALLSYRFKARPLIQTMLMFFFMVSVVLKCLAGYEYIPCLLIVSVFIYFIAPFMPGNNYSIRDAVIAVSKFIAFALLGFAIAVLIHISMRADTLAEGLHETLGFDAIKYLPISTDGNPQNKISVFAVLNNYVFNWQQPFIYPFTSLTLFAWTCLATLISLIFIKFFDSNLFLRDAMLLITTILVPLSWYVIMAGHAKIHAYLDFVLWYIGFVPAMFFVILHATSVFINKFILMKLKCYF</sequence>
<feature type="transmembrane region" description="Helical" evidence="1">
    <location>
        <begin position="344"/>
        <end position="362"/>
    </location>
</feature>
<keyword evidence="1" id="KW-1133">Transmembrane helix</keyword>
<feature type="transmembrane region" description="Helical" evidence="1">
    <location>
        <begin position="286"/>
        <end position="307"/>
    </location>
</feature>
<protein>
    <submittedName>
        <fullName evidence="2">Uncharacterized protein</fullName>
    </submittedName>
</protein>
<keyword evidence="1" id="KW-0472">Membrane</keyword>
<feature type="transmembrane region" description="Helical" evidence="1">
    <location>
        <begin position="213"/>
        <end position="229"/>
    </location>
</feature>
<name>A0AAD1L0R7_CITBR</name>
<evidence type="ECO:0000313" key="2">
    <source>
        <dbReference type="EMBL" id="BDN96648.1"/>
    </source>
</evidence>
<evidence type="ECO:0000256" key="1">
    <source>
        <dbReference type="SAM" id="Phobius"/>
    </source>
</evidence>
<evidence type="ECO:0000313" key="3">
    <source>
        <dbReference type="Proteomes" id="UP001058317"/>
    </source>
</evidence>
<feature type="transmembrane region" description="Helical" evidence="1">
    <location>
        <begin position="448"/>
        <end position="466"/>
    </location>
</feature>
<proteinExistence type="predicted"/>
<accession>A0AAD1L0R7</accession>